<organism evidence="2 3">
    <name type="scientific">Circinella minor</name>
    <dbReference type="NCBI Taxonomy" id="1195481"/>
    <lineage>
        <taxon>Eukaryota</taxon>
        <taxon>Fungi</taxon>
        <taxon>Fungi incertae sedis</taxon>
        <taxon>Mucoromycota</taxon>
        <taxon>Mucoromycotina</taxon>
        <taxon>Mucoromycetes</taxon>
        <taxon>Mucorales</taxon>
        <taxon>Lichtheimiaceae</taxon>
        <taxon>Circinella</taxon>
    </lineage>
</organism>
<keyword evidence="3" id="KW-1185">Reference proteome</keyword>
<evidence type="ECO:0000313" key="2">
    <source>
        <dbReference type="EMBL" id="KAG2222046.1"/>
    </source>
</evidence>
<dbReference type="Pfam" id="PF12706">
    <property type="entry name" value="Lactamase_B_2"/>
    <property type="match status" value="1"/>
</dbReference>
<feature type="domain" description="Metallo-beta-lactamase" evidence="1">
    <location>
        <begin position="175"/>
        <end position="374"/>
    </location>
</feature>
<evidence type="ECO:0000313" key="3">
    <source>
        <dbReference type="Proteomes" id="UP000646827"/>
    </source>
</evidence>
<dbReference type="GO" id="GO:0070290">
    <property type="term" value="F:N-acylphosphatidylethanolamine-specific phospholipase D activity"/>
    <property type="evidence" value="ECO:0007669"/>
    <property type="project" value="TreeGrafter"/>
</dbReference>
<dbReference type="Proteomes" id="UP000646827">
    <property type="component" value="Unassembled WGS sequence"/>
</dbReference>
<gene>
    <name evidence="2" type="ORF">INT45_003691</name>
</gene>
<name>A0A8H7S5P5_9FUNG</name>
<dbReference type="EMBL" id="JAEPRB010000093">
    <property type="protein sequence ID" value="KAG2222046.1"/>
    <property type="molecule type" value="Genomic_DNA"/>
</dbReference>
<dbReference type="OrthoDB" id="332863at2759"/>
<sequence>MATAKRLSFANFPIPFDHPYTIPSLIAAVAASSFAYYYLQSTHTAELIEAVRIRDINKRRQLKQPEQRFASLKVERRFVNPFGQWKEVHWWQTALFWLCRYKGNGIPKSEEELGKTMPVIKPSLDLMFTRPDSNNGLNESWVQLGENKDSRPLPSVAFTWLGQSTCLIRIDNITILTDPVFTNCSINDYLGPKRLRPIPCTLDEIASHIDMVLVSHDHFDHLDESVVFKLGNSVTWYIPLGLREWFVQRGVENVIELDWWQEIRHAEQLDTTIACVPAMHWSGSRTLFDKNSTLWCSYVIKTKSNSVFFCGDTGYCPELFKAIGERYSPFTLAAIPIGSFKPEILMQHLHMGPTDAVKVHHDIGCPRISIGIHWGTFMMSDEHYLEPAKQLKEAWKMIDIQRTGGELTLPSPSSSSSSSYVPDTQFITTSIGQTVCVD</sequence>
<dbReference type="SUPFAM" id="SSF56281">
    <property type="entry name" value="Metallo-hydrolase/oxidoreductase"/>
    <property type="match status" value="1"/>
</dbReference>
<dbReference type="AlphaFoldDB" id="A0A8H7S5P5"/>
<reference evidence="2 3" key="1">
    <citation type="submission" date="2020-12" db="EMBL/GenBank/DDBJ databases">
        <title>Metabolic potential, ecology and presence of endohyphal bacteria is reflected in genomic diversity of Mucoromycotina.</title>
        <authorList>
            <person name="Muszewska A."/>
            <person name="Okrasinska A."/>
            <person name="Steczkiewicz K."/>
            <person name="Drgas O."/>
            <person name="Orlowska M."/>
            <person name="Perlinska-Lenart U."/>
            <person name="Aleksandrzak-Piekarczyk T."/>
            <person name="Szatraj K."/>
            <person name="Zielenkiewicz U."/>
            <person name="Pilsyk S."/>
            <person name="Malc E."/>
            <person name="Mieczkowski P."/>
            <person name="Kruszewska J.S."/>
            <person name="Biernat P."/>
            <person name="Pawlowska J."/>
        </authorList>
    </citation>
    <scope>NUCLEOTIDE SEQUENCE [LARGE SCALE GENOMIC DNA]</scope>
    <source>
        <strain evidence="2 3">CBS 142.35</strain>
    </source>
</reference>
<dbReference type="PANTHER" id="PTHR15032:SF4">
    <property type="entry name" value="N-ACYL-PHOSPHATIDYLETHANOLAMINE-HYDROLYZING PHOSPHOLIPASE D"/>
    <property type="match status" value="1"/>
</dbReference>
<dbReference type="GO" id="GO:0005737">
    <property type="term" value="C:cytoplasm"/>
    <property type="evidence" value="ECO:0007669"/>
    <property type="project" value="TreeGrafter"/>
</dbReference>
<proteinExistence type="predicted"/>
<dbReference type="InterPro" id="IPR001279">
    <property type="entry name" value="Metallo-B-lactamas"/>
</dbReference>
<dbReference type="PANTHER" id="PTHR15032">
    <property type="entry name" value="N-ACYL-PHOSPHATIDYLETHANOLAMINE-HYDROLYZING PHOSPHOLIPASE D"/>
    <property type="match status" value="1"/>
</dbReference>
<protein>
    <recommendedName>
        <fullName evidence="1">Metallo-beta-lactamase domain-containing protein</fullName>
    </recommendedName>
</protein>
<dbReference type="GO" id="GO:0070292">
    <property type="term" value="P:N-acylphosphatidylethanolamine metabolic process"/>
    <property type="evidence" value="ECO:0007669"/>
    <property type="project" value="TreeGrafter"/>
</dbReference>
<dbReference type="Gene3D" id="3.60.15.10">
    <property type="entry name" value="Ribonuclease Z/Hydroxyacylglutathione hydrolase-like"/>
    <property type="match status" value="1"/>
</dbReference>
<evidence type="ECO:0000259" key="1">
    <source>
        <dbReference type="Pfam" id="PF12706"/>
    </source>
</evidence>
<dbReference type="InterPro" id="IPR036866">
    <property type="entry name" value="RibonucZ/Hydroxyglut_hydro"/>
</dbReference>
<accession>A0A8H7S5P5</accession>
<comment type="caution">
    <text evidence="2">The sequence shown here is derived from an EMBL/GenBank/DDBJ whole genome shotgun (WGS) entry which is preliminary data.</text>
</comment>
<dbReference type="GO" id="GO:0070291">
    <property type="term" value="P:N-acylethanolamine metabolic process"/>
    <property type="evidence" value="ECO:0007669"/>
    <property type="project" value="TreeGrafter"/>
</dbReference>